<keyword evidence="1 2" id="KW-0949">S-adenosyl-L-methionine</keyword>
<organism evidence="3 4">
    <name type="scientific">Dufourea novaeangliae</name>
    <name type="common">Sweat bee</name>
    <dbReference type="NCBI Taxonomy" id="178035"/>
    <lineage>
        <taxon>Eukaryota</taxon>
        <taxon>Metazoa</taxon>
        <taxon>Ecdysozoa</taxon>
        <taxon>Arthropoda</taxon>
        <taxon>Hexapoda</taxon>
        <taxon>Insecta</taxon>
        <taxon>Pterygota</taxon>
        <taxon>Neoptera</taxon>
        <taxon>Endopterygota</taxon>
        <taxon>Hymenoptera</taxon>
        <taxon>Apocrita</taxon>
        <taxon>Aculeata</taxon>
        <taxon>Apoidea</taxon>
        <taxon>Anthophila</taxon>
        <taxon>Halictidae</taxon>
        <taxon>Rophitinae</taxon>
        <taxon>Dufourea</taxon>
    </lineage>
</organism>
<name>A0A154PSF4_DUFNO</name>
<dbReference type="PANTHER" id="PTHR11006:SF60">
    <property type="entry name" value="PROTEIN ARGININE N-METHYLTRANSFERASE 9"/>
    <property type="match status" value="1"/>
</dbReference>
<keyword evidence="2" id="KW-0808">Transferase</keyword>
<proteinExistence type="predicted"/>
<keyword evidence="2" id="KW-0489">Methyltransferase</keyword>
<dbReference type="OrthoDB" id="5980806at2759"/>
<dbReference type="CDD" id="cd02440">
    <property type="entry name" value="AdoMet_MTases"/>
    <property type="match status" value="1"/>
</dbReference>
<keyword evidence="4" id="KW-1185">Reference proteome</keyword>
<dbReference type="Gene3D" id="1.25.40.10">
    <property type="entry name" value="Tetratricopeptide repeat domain"/>
    <property type="match status" value="1"/>
</dbReference>
<dbReference type="InterPro" id="IPR029063">
    <property type="entry name" value="SAM-dependent_MTases_sf"/>
</dbReference>
<dbReference type="GO" id="GO:0032259">
    <property type="term" value="P:methylation"/>
    <property type="evidence" value="ECO:0007669"/>
    <property type="project" value="UniProtKB-KW"/>
</dbReference>
<dbReference type="SUPFAM" id="SSF53335">
    <property type="entry name" value="S-adenosyl-L-methionine-dependent methyltransferases"/>
    <property type="match status" value="1"/>
</dbReference>
<dbReference type="STRING" id="178035.A0A154PSF4"/>
<dbReference type="Pfam" id="PF06325">
    <property type="entry name" value="PrmA"/>
    <property type="match status" value="1"/>
</dbReference>
<evidence type="ECO:0000256" key="1">
    <source>
        <dbReference type="ARBA" id="ARBA00022691"/>
    </source>
</evidence>
<dbReference type="EMBL" id="KQ435053">
    <property type="protein sequence ID" value="KZC14264.1"/>
    <property type="molecule type" value="Genomic_DNA"/>
</dbReference>
<sequence length="509" mass="57972">MQREVNSIVAKSLQKAYNHDRTGNVGKAYAYYTVVAELCPTLRLDIEEAFVDVLCQWGMQLAYENRFSDIVLCYTRSLDIYPNNPRMLNNFAAHLLRNNDPITAIKYLKRALQANPNFLPAERNLQNAFSMAVDRWHFPMLNDKQRNSAFESVIQKKISQGYDTILDIGTGTGLLSLYAHDAGAEKVYACEYSVAMIKIAQKVFESNNAKNIILLPKFSTDLAIPADITERVKLIVTETFDAGLFGEHVIPSLLSAHTNILHKDGIVIPMSATLYVAAVQCEYIRNKSSVVFDEVQNSCPLNFDNMSILLDDEYYDTEYLKNVKVNYITEPKVLFTVNFNDISDLQKFNVDGVKSSVNVKCEYDGTIDKFNNYQNIKSSFNNKNSYGIAQHINEFKIKQIFDLNSSLYLYEPLSNINILTEIKESEIAEQIVNFGKIYATTNRPLPNALICWYKIKLTLNHNYDTKRNGSFMNHTAILLEEELKNIVLQGNDVCIKVQQAESMIHIKVK</sequence>
<dbReference type="GO" id="GO:0016274">
    <property type="term" value="F:protein-arginine N-methyltransferase activity"/>
    <property type="evidence" value="ECO:0007669"/>
    <property type="project" value="InterPro"/>
</dbReference>
<evidence type="ECO:0000313" key="4">
    <source>
        <dbReference type="Proteomes" id="UP000076502"/>
    </source>
</evidence>
<dbReference type="PROSITE" id="PS51678">
    <property type="entry name" value="SAM_MT_PRMT"/>
    <property type="match status" value="1"/>
</dbReference>
<dbReference type="Proteomes" id="UP000076502">
    <property type="component" value="Unassembled WGS sequence"/>
</dbReference>
<dbReference type="GO" id="GO:0005634">
    <property type="term" value="C:nucleus"/>
    <property type="evidence" value="ECO:0007669"/>
    <property type="project" value="TreeGrafter"/>
</dbReference>
<dbReference type="PANTHER" id="PTHR11006">
    <property type="entry name" value="PROTEIN ARGININE N-METHYLTRANSFERASE"/>
    <property type="match status" value="1"/>
</dbReference>
<dbReference type="InterPro" id="IPR011990">
    <property type="entry name" value="TPR-like_helical_dom_sf"/>
</dbReference>
<dbReference type="GO" id="GO:0042054">
    <property type="term" value="F:histone methyltransferase activity"/>
    <property type="evidence" value="ECO:0007669"/>
    <property type="project" value="TreeGrafter"/>
</dbReference>
<protein>
    <submittedName>
        <fullName evidence="3">Uncharacterized protein</fullName>
    </submittedName>
</protein>
<dbReference type="SUPFAM" id="SSF48452">
    <property type="entry name" value="TPR-like"/>
    <property type="match status" value="1"/>
</dbReference>
<accession>A0A154PSF4</accession>
<gene>
    <name evidence="3" type="ORF">WN55_06648</name>
</gene>
<dbReference type="Gene3D" id="3.40.50.150">
    <property type="entry name" value="Vaccinia Virus protein VP39"/>
    <property type="match status" value="1"/>
</dbReference>
<evidence type="ECO:0000256" key="2">
    <source>
        <dbReference type="PROSITE-ProRule" id="PRU01015"/>
    </source>
</evidence>
<dbReference type="InterPro" id="IPR025799">
    <property type="entry name" value="Arg_MeTrfase"/>
</dbReference>
<evidence type="ECO:0000313" key="3">
    <source>
        <dbReference type="EMBL" id="KZC14264.1"/>
    </source>
</evidence>
<dbReference type="SMART" id="SM00028">
    <property type="entry name" value="TPR"/>
    <property type="match status" value="2"/>
</dbReference>
<dbReference type="AlphaFoldDB" id="A0A154PSF4"/>
<dbReference type="InterPro" id="IPR019734">
    <property type="entry name" value="TPR_rpt"/>
</dbReference>
<reference evidence="3 4" key="1">
    <citation type="submission" date="2015-07" db="EMBL/GenBank/DDBJ databases">
        <title>The genome of Dufourea novaeangliae.</title>
        <authorList>
            <person name="Pan H."/>
            <person name="Kapheim K."/>
        </authorList>
    </citation>
    <scope>NUCLEOTIDE SEQUENCE [LARGE SCALE GENOMIC DNA]</scope>
    <source>
        <strain evidence="3">0120121106</strain>
        <tissue evidence="3">Whole body</tissue>
    </source>
</reference>